<name>A0ABN8PPH6_9CNID</name>
<sequence length="148" mass="16857">MSLQAAIPEGDSEEEPLKPTEPQAINHKIKKLQDWKEKSEKLKSSIQKENAQWFIKKSGKIISGQECGQRFNEKCLGMIAEFQKTFVSKRRRVKENKAIAGKRRHKRAEKNCERVFSAISHSSSYGEVITSDHCSVIGLNNLTKKDGR</sequence>
<dbReference type="Proteomes" id="UP001159427">
    <property type="component" value="Unassembled WGS sequence"/>
</dbReference>
<evidence type="ECO:0000256" key="1">
    <source>
        <dbReference type="SAM" id="MobiDB-lite"/>
    </source>
</evidence>
<keyword evidence="3" id="KW-1185">Reference proteome</keyword>
<protein>
    <submittedName>
        <fullName evidence="2">Uncharacterized protein</fullName>
    </submittedName>
</protein>
<reference evidence="2 3" key="1">
    <citation type="submission" date="2022-05" db="EMBL/GenBank/DDBJ databases">
        <authorList>
            <consortium name="Genoscope - CEA"/>
            <person name="William W."/>
        </authorList>
    </citation>
    <scope>NUCLEOTIDE SEQUENCE [LARGE SCALE GENOMIC DNA]</scope>
</reference>
<organism evidence="2 3">
    <name type="scientific">Porites evermanni</name>
    <dbReference type="NCBI Taxonomy" id="104178"/>
    <lineage>
        <taxon>Eukaryota</taxon>
        <taxon>Metazoa</taxon>
        <taxon>Cnidaria</taxon>
        <taxon>Anthozoa</taxon>
        <taxon>Hexacorallia</taxon>
        <taxon>Scleractinia</taxon>
        <taxon>Fungiina</taxon>
        <taxon>Poritidae</taxon>
        <taxon>Porites</taxon>
    </lineage>
</organism>
<evidence type="ECO:0000313" key="2">
    <source>
        <dbReference type="EMBL" id="CAH3148130.1"/>
    </source>
</evidence>
<feature type="region of interest" description="Disordered" evidence="1">
    <location>
        <begin position="1"/>
        <end position="25"/>
    </location>
</feature>
<comment type="caution">
    <text evidence="2">The sequence shown here is derived from an EMBL/GenBank/DDBJ whole genome shotgun (WGS) entry which is preliminary data.</text>
</comment>
<proteinExistence type="predicted"/>
<evidence type="ECO:0000313" key="3">
    <source>
        <dbReference type="Proteomes" id="UP001159427"/>
    </source>
</evidence>
<dbReference type="EMBL" id="CALNXI010000945">
    <property type="protein sequence ID" value="CAH3148130.1"/>
    <property type="molecule type" value="Genomic_DNA"/>
</dbReference>
<gene>
    <name evidence="2" type="ORF">PEVE_00044488</name>
</gene>
<accession>A0ABN8PPH6</accession>